<proteinExistence type="predicted"/>
<name>A0A804KAT6_MUSAM</name>
<reference evidence="1" key="1">
    <citation type="submission" date="2021-05" db="UniProtKB">
        <authorList>
            <consortium name="EnsemblPlants"/>
        </authorList>
    </citation>
    <scope>IDENTIFICATION</scope>
    <source>
        <strain evidence="1">subsp. malaccensis</strain>
    </source>
</reference>
<protein>
    <submittedName>
        <fullName evidence="1">Uncharacterized protein</fullName>
    </submittedName>
</protein>
<evidence type="ECO:0000313" key="1">
    <source>
        <dbReference type="EnsemblPlants" id="Ma08_p25870.1"/>
    </source>
</evidence>
<dbReference type="EnsemblPlants" id="Ma08_t25870.1">
    <property type="protein sequence ID" value="Ma08_p25870.1"/>
    <property type="gene ID" value="Ma08_g25870"/>
</dbReference>
<dbReference type="Proteomes" id="UP000012960">
    <property type="component" value="Unplaced"/>
</dbReference>
<accession>A0A804KAT6</accession>
<dbReference type="InParanoid" id="A0A804KAT6"/>
<keyword evidence="2" id="KW-1185">Reference proteome</keyword>
<dbReference type="AlphaFoldDB" id="A0A804KAT6"/>
<evidence type="ECO:0000313" key="2">
    <source>
        <dbReference type="Proteomes" id="UP000012960"/>
    </source>
</evidence>
<sequence>MNAEVSEGDMFWIPRSYPVCQIASHRGADGVLRLHNIIEEEPSTVPCRCKLSSKEDEGARALDSFWDERGAAFATRCS</sequence>
<organism evidence="1 2">
    <name type="scientific">Musa acuminata subsp. malaccensis</name>
    <name type="common">Wild banana</name>
    <name type="synonym">Musa malaccensis</name>
    <dbReference type="NCBI Taxonomy" id="214687"/>
    <lineage>
        <taxon>Eukaryota</taxon>
        <taxon>Viridiplantae</taxon>
        <taxon>Streptophyta</taxon>
        <taxon>Embryophyta</taxon>
        <taxon>Tracheophyta</taxon>
        <taxon>Spermatophyta</taxon>
        <taxon>Magnoliopsida</taxon>
        <taxon>Liliopsida</taxon>
        <taxon>Zingiberales</taxon>
        <taxon>Musaceae</taxon>
        <taxon>Musa</taxon>
    </lineage>
</organism>
<dbReference type="Gramene" id="Ma08_t25870.1">
    <property type="protein sequence ID" value="Ma08_p25870.1"/>
    <property type="gene ID" value="Ma08_g25870"/>
</dbReference>